<sequence>MASPQRRSWHRPVEMLRYDKRVQLFFQIVLLALFYMICVNLRYAPANDAYAAAENLDGEVLAAQAGSAFRQFFYFALFGIVTAIVFYMRGLKNFHAISYAYLIACIWCLLSATWAIDPGISIRRSLGMVVVLASMAFTIDILGARQTVRLMYIFLGLSVVVSIITACLSSIPLFSFAVHPANELDPELIGTWKGVFRHKNVTGAVMAYATIIFFHHSWRRRSWLDIALFFGAAFVLFKTDSKTSLGWVGISLMFSYILYRCRVGNPSKRILFWYGLILLIATAGMLVAINWDLVYAYFSDYETLSGRVAIWASIMPYIREHFLLGSGYGSFYAIGEASPMLRLGVNKVVAAVGHSHSGYFEILLTTGIIGFVLALVALVFLPFYRFWTSSDRDIPLASMGAGVWFFGVVQNFTEAQFFAPDKESWSFVVVFILVMHTRFVAAKRGETQWLADTNWDTTRTVRRRGWSRRYRPQQQV</sequence>
<feature type="domain" description="O-antigen ligase-related" evidence="6">
    <location>
        <begin position="228"/>
        <end position="374"/>
    </location>
</feature>
<dbReference type="PANTHER" id="PTHR37422">
    <property type="entry name" value="TEICHURONIC ACID BIOSYNTHESIS PROTEIN TUAE"/>
    <property type="match status" value="1"/>
</dbReference>
<feature type="transmembrane region" description="Helical" evidence="5">
    <location>
        <begin position="425"/>
        <end position="441"/>
    </location>
</feature>
<dbReference type="EMBL" id="LQQO01000003">
    <property type="protein sequence ID" value="KZE18035.1"/>
    <property type="molecule type" value="Genomic_DNA"/>
</dbReference>
<organism evidence="7 8">
    <name type="scientific">Sphingomonas hankookensis</name>
    <dbReference type="NCBI Taxonomy" id="563996"/>
    <lineage>
        <taxon>Bacteria</taxon>
        <taxon>Pseudomonadati</taxon>
        <taxon>Pseudomonadota</taxon>
        <taxon>Alphaproteobacteria</taxon>
        <taxon>Sphingomonadales</taxon>
        <taxon>Sphingomonadaceae</taxon>
        <taxon>Sphingomonas</taxon>
    </lineage>
</organism>
<comment type="caution">
    <text evidence="7">The sequence shown here is derived from an EMBL/GenBank/DDBJ whole genome shotgun (WGS) entry which is preliminary data.</text>
</comment>
<feature type="transmembrane region" description="Helical" evidence="5">
    <location>
        <begin position="150"/>
        <end position="178"/>
    </location>
</feature>
<evidence type="ECO:0000256" key="5">
    <source>
        <dbReference type="SAM" id="Phobius"/>
    </source>
</evidence>
<dbReference type="Pfam" id="PF04932">
    <property type="entry name" value="Wzy_C"/>
    <property type="match status" value="1"/>
</dbReference>
<feature type="transmembrane region" description="Helical" evidence="5">
    <location>
        <begin position="21"/>
        <end position="43"/>
    </location>
</feature>
<evidence type="ECO:0000313" key="8">
    <source>
        <dbReference type="Proteomes" id="UP000076609"/>
    </source>
</evidence>
<feature type="transmembrane region" description="Helical" evidence="5">
    <location>
        <begin position="99"/>
        <end position="116"/>
    </location>
</feature>
<feature type="transmembrane region" description="Helical" evidence="5">
    <location>
        <begin position="198"/>
        <end position="215"/>
    </location>
</feature>
<keyword evidence="4 5" id="KW-0472">Membrane</keyword>
<evidence type="ECO:0000256" key="1">
    <source>
        <dbReference type="ARBA" id="ARBA00004141"/>
    </source>
</evidence>
<reference evidence="8" key="1">
    <citation type="submission" date="2016-01" db="EMBL/GenBank/DDBJ databases">
        <title>Draft genome of Chromobacterium sp. F49.</title>
        <authorList>
            <person name="Hong K.W."/>
        </authorList>
    </citation>
    <scope>NUCLEOTIDE SEQUENCE [LARGE SCALE GENOMIC DNA]</scope>
    <source>
        <strain evidence="8">CN3</strain>
    </source>
</reference>
<gene>
    <name evidence="7" type="ORF">AVT10_09615</name>
</gene>
<proteinExistence type="predicted"/>
<keyword evidence="8" id="KW-1185">Reference proteome</keyword>
<protein>
    <recommendedName>
        <fullName evidence="6">O-antigen ligase-related domain-containing protein</fullName>
    </recommendedName>
</protein>
<evidence type="ECO:0000256" key="4">
    <source>
        <dbReference type="ARBA" id="ARBA00023136"/>
    </source>
</evidence>
<feature type="transmembrane region" description="Helical" evidence="5">
    <location>
        <begin position="362"/>
        <end position="384"/>
    </location>
</feature>
<accession>A0ABR5YFA1</accession>
<feature type="transmembrane region" description="Helical" evidence="5">
    <location>
        <begin position="122"/>
        <end position="143"/>
    </location>
</feature>
<dbReference type="InterPro" id="IPR007016">
    <property type="entry name" value="O-antigen_ligase-rel_domated"/>
</dbReference>
<comment type="subcellular location">
    <subcellularLocation>
        <location evidence="1">Membrane</location>
        <topology evidence="1">Multi-pass membrane protein</topology>
    </subcellularLocation>
</comment>
<evidence type="ECO:0000259" key="6">
    <source>
        <dbReference type="Pfam" id="PF04932"/>
    </source>
</evidence>
<feature type="transmembrane region" description="Helical" evidence="5">
    <location>
        <begin position="271"/>
        <end position="291"/>
    </location>
</feature>
<dbReference type="Proteomes" id="UP000076609">
    <property type="component" value="Unassembled WGS sequence"/>
</dbReference>
<evidence type="ECO:0000313" key="7">
    <source>
        <dbReference type="EMBL" id="KZE18035.1"/>
    </source>
</evidence>
<evidence type="ECO:0000256" key="2">
    <source>
        <dbReference type="ARBA" id="ARBA00022692"/>
    </source>
</evidence>
<feature type="transmembrane region" description="Helical" evidence="5">
    <location>
        <begin position="68"/>
        <end position="87"/>
    </location>
</feature>
<keyword evidence="2 5" id="KW-0812">Transmembrane</keyword>
<feature type="transmembrane region" description="Helical" evidence="5">
    <location>
        <begin position="396"/>
        <end position="413"/>
    </location>
</feature>
<keyword evidence="3 5" id="KW-1133">Transmembrane helix</keyword>
<dbReference type="PANTHER" id="PTHR37422:SF13">
    <property type="entry name" value="LIPOPOLYSACCHARIDE BIOSYNTHESIS PROTEIN PA4999-RELATED"/>
    <property type="match status" value="1"/>
</dbReference>
<evidence type="ECO:0000256" key="3">
    <source>
        <dbReference type="ARBA" id="ARBA00022989"/>
    </source>
</evidence>
<name>A0ABR5YFA1_9SPHN</name>
<dbReference type="InterPro" id="IPR051533">
    <property type="entry name" value="WaaL-like"/>
</dbReference>